<evidence type="ECO:0000256" key="1">
    <source>
        <dbReference type="ARBA" id="ARBA00004651"/>
    </source>
</evidence>
<dbReference type="Proteomes" id="UP000786811">
    <property type="component" value="Unassembled WGS sequence"/>
</dbReference>
<feature type="non-terminal residue" evidence="11">
    <location>
        <position position="409"/>
    </location>
</feature>
<dbReference type="GO" id="GO:0005886">
    <property type="term" value="C:plasma membrane"/>
    <property type="evidence" value="ECO:0007669"/>
    <property type="project" value="UniProtKB-SubCell"/>
</dbReference>
<keyword evidence="12" id="KW-1185">Reference proteome</keyword>
<keyword evidence="5" id="KW-0552">Olfaction</keyword>
<name>A0A8J2HNY0_COTCN</name>
<accession>A0A8J2HNY0</accession>
<keyword evidence="8 11" id="KW-0675">Receptor</keyword>
<keyword evidence="9" id="KW-0807">Transducer</keyword>
<protein>
    <submittedName>
        <fullName evidence="11">Olfactory receptor 9</fullName>
    </submittedName>
</protein>
<dbReference type="AlphaFoldDB" id="A0A8J2HNY0"/>
<organism evidence="11 12">
    <name type="scientific">Cotesia congregata</name>
    <name type="common">Parasitoid wasp</name>
    <name type="synonym">Apanteles congregatus</name>
    <dbReference type="NCBI Taxonomy" id="51543"/>
    <lineage>
        <taxon>Eukaryota</taxon>
        <taxon>Metazoa</taxon>
        <taxon>Ecdysozoa</taxon>
        <taxon>Arthropoda</taxon>
        <taxon>Hexapoda</taxon>
        <taxon>Insecta</taxon>
        <taxon>Pterygota</taxon>
        <taxon>Neoptera</taxon>
        <taxon>Endopterygota</taxon>
        <taxon>Hymenoptera</taxon>
        <taxon>Apocrita</taxon>
        <taxon>Ichneumonoidea</taxon>
        <taxon>Braconidae</taxon>
        <taxon>Microgastrinae</taxon>
        <taxon>Cotesia</taxon>
    </lineage>
</organism>
<evidence type="ECO:0000256" key="2">
    <source>
        <dbReference type="ARBA" id="ARBA00022475"/>
    </source>
</evidence>
<evidence type="ECO:0000256" key="5">
    <source>
        <dbReference type="ARBA" id="ARBA00022725"/>
    </source>
</evidence>
<dbReference type="GO" id="GO:0004984">
    <property type="term" value="F:olfactory receptor activity"/>
    <property type="evidence" value="ECO:0007669"/>
    <property type="project" value="InterPro"/>
</dbReference>
<keyword evidence="7 10" id="KW-0472">Membrane</keyword>
<dbReference type="Pfam" id="PF02949">
    <property type="entry name" value="7tm_6"/>
    <property type="match status" value="1"/>
</dbReference>
<sequence length="409" mass="47264">MNQKKKKNIKTKGTINSRVFDDIEYTQQLLSILAIWPLVSKSSTIKKIISVIHLLVIISSLIWNILFRCIFIYIYVKKFDDQIMLIGPTFFRVIILLKYLAIIYHRRTIKKIIEHIQTDWNNVECQEQQNIMMKNVQINRQVTLVFAFLMYVSGAFYNFVMPHIIPLLTHRGSRNATQRLTIFPGYNVLFDVQKSPIYEITFFFHIFSVFAGFSVLICACNLAIVLVTHACGQIQIIISQLNSVIDNFMKDENTVFIEFASLIRRHVRVIKFSNNIIKDALYEICLVEIGASSILICIVEFLFLKMIENKNYANMVPYAMLLASLVASILILCYFSELLESQFIEAGMQAYLIDWHQLPPKARTYLISIIIISQRSYKITAGGIIDLSYVAFVQILKTGFAYLQLLRAT</sequence>
<evidence type="ECO:0000256" key="4">
    <source>
        <dbReference type="ARBA" id="ARBA00022692"/>
    </source>
</evidence>
<evidence type="ECO:0000256" key="7">
    <source>
        <dbReference type="ARBA" id="ARBA00023136"/>
    </source>
</evidence>
<feature type="transmembrane region" description="Helical" evidence="10">
    <location>
        <begin position="315"/>
        <end position="335"/>
    </location>
</feature>
<proteinExistence type="predicted"/>
<dbReference type="GO" id="GO:0005549">
    <property type="term" value="F:odorant binding"/>
    <property type="evidence" value="ECO:0007669"/>
    <property type="project" value="InterPro"/>
</dbReference>
<comment type="subcellular location">
    <subcellularLocation>
        <location evidence="1">Cell membrane</location>
        <topology evidence="1">Multi-pass membrane protein</topology>
    </subcellularLocation>
</comment>
<keyword evidence="4 10" id="KW-0812">Transmembrane</keyword>
<evidence type="ECO:0000313" key="12">
    <source>
        <dbReference type="Proteomes" id="UP000786811"/>
    </source>
</evidence>
<keyword evidence="6 10" id="KW-1133">Transmembrane helix</keyword>
<feature type="transmembrane region" description="Helical" evidence="10">
    <location>
        <begin position="142"/>
        <end position="165"/>
    </location>
</feature>
<dbReference type="GO" id="GO:0007165">
    <property type="term" value="P:signal transduction"/>
    <property type="evidence" value="ECO:0007669"/>
    <property type="project" value="UniProtKB-KW"/>
</dbReference>
<feature type="transmembrane region" description="Helical" evidence="10">
    <location>
        <begin position="51"/>
        <end position="76"/>
    </location>
</feature>
<feature type="transmembrane region" description="Helical" evidence="10">
    <location>
        <begin position="202"/>
        <end position="227"/>
    </location>
</feature>
<keyword evidence="2" id="KW-1003">Cell membrane</keyword>
<dbReference type="EMBL" id="CAJNRD030001122">
    <property type="protein sequence ID" value="CAG5100931.1"/>
    <property type="molecule type" value="Genomic_DNA"/>
</dbReference>
<evidence type="ECO:0000256" key="3">
    <source>
        <dbReference type="ARBA" id="ARBA00022606"/>
    </source>
</evidence>
<feature type="transmembrane region" description="Helical" evidence="10">
    <location>
        <begin position="82"/>
        <end position="101"/>
    </location>
</feature>
<evidence type="ECO:0000256" key="10">
    <source>
        <dbReference type="SAM" id="Phobius"/>
    </source>
</evidence>
<keyword evidence="3" id="KW-0716">Sensory transduction</keyword>
<comment type="caution">
    <text evidence="11">The sequence shown here is derived from an EMBL/GenBank/DDBJ whole genome shotgun (WGS) entry which is preliminary data.</text>
</comment>
<reference evidence="11" key="1">
    <citation type="submission" date="2021-04" db="EMBL/GenBank/DDBJ databases">
        <authorList>
            <person name="Chebbi M.A.C M."/>
        </authorList>
    </citation>
    <scope>NUCLEOTIDE SEQUENCE</scope>
</reference>
<evidence type="ECO:0000313" key="11">
    <source>
        <dbReference type="EMBL" id="CAG5100931.1"/>
    </source>
</evidence>
<dbReference type="PANTHER" id="PTHR21137:SF35">
    <property type="entry name" value="ODORANT RECEPTOR 19A-RELATED"/>
    <property type="match status" value="1"/>
</dbReference>
<dbReference type="PANTHER" id="PTHR21137">
    <property type="entry name" value="ODORANT RECEPTOR"/>
    <property type="match status" value="1"/>
</dbReference>
<evidence type="ECO:0000256" key="6">
    <source>
        <dbReference type="ARBA" id="ARBA00022989"/>
    </source>
</evidence>
<dbReference type="OrthoDB" id="7634903at2759"/>
<evidence type="ECO:0000256" key="8">
    <source>
        <dbReference type="ARBA" id="ARBA00023170"/>
    </source>
</evidence>
<dbReference type="InterPro" id="IPR004117">
    <property type="entry name" value="7tm6_olfct_rcpt"/>
</dbReference>
<gene>
    <name evidence="11" type="ORF">HICCMSTLAB_LOCUS10004</name>
</gene>
<evidence type="ECO:0000256" key="9">
    <source>
        <dbReference type="ARBA" id="ARBA00023224"/>
    </source>
</evidence>
<feature type="transmembrane region" description="Helical" evidence="10">
    <location>
        <begin position="280"/>
        <end position="303"/>
    </location>
</feature>